<dbReference type="GO" id="GO:0005829">
    <property type="term" value="C:cytosol"/>
    <property type="evidence" value="ECO:0007669"/>
    <property type="project" value="TreeGrafter"/>
</dbReference>
<dbReference type="InterPro" id="IPR016035">
    <property type="entry name" value="Acyl_Trfase/lysoPLipase"/>
</dbReference>
<name>A0A6A4GQS0_9AGAR</name>
<comment type="similarity">
    <text evidence="1 9">Belongs to the lysophospholipase family.</text>
</comment>
<dbReference type="Pfam" id="PF01735">
    <property type="entry name" value="PLA2_B"/>
    <property type="match status" value="2"/>
</dbReference>
<accession>A0A6A4GQS0</accession>
<evidence type="ECO:0000256" key="4">
    <source>
        <dbReference type="ARBA" id="ARBA00022801"/>
    </source>
</evidence>
<dbReference type="EC" id="3.1.1.5" evidence="2 9"/>
<evidence type="ECO:0000256" key="9">
    <source>
        <dbReference type="RuleBase" id="RU362103"/>
    </source>
</evidence>
<dbReference type="GO" id="GO:0046475">
    <property type="term" value="P:glycerophospholipid catabolic process"/>
    <property type="evidence" value="ECO:0007669"/>
    <property type="project" value="TreeGrafter"/>
</dbReference>
<dbReference type="InterPro" id="IPR002642">
    <property type="entry name" value="LysoPLipase_cat_dom"/>
</dbReference>
<sequence>MTNISPTPLIPPSRIRIRCFWGYPWTIGRDIYWVTVADTRPNSLCQRSLCVSLSGNYTPTYIQCPSNVTFVRPASEGLSDDEREWRAKRTPAVVDGLHSYLKNVHITDFDIDVYINALGANESAVPVIGFTLSGGGTRAEMSAFGMIRAFDNRTADSINAGTGGLLQTATYVSGLSGGGSALGLVAMSDFQPLDTSLRQGLVNYTALPSTSPIINEIASKAEAGFKISISDIIAVGNNHQSLQIVNSSVNQYSRLWSDIQSFPGFSSGFTPMAILMLNEVIPAGLPGSASYNGTLIPALESKFNGTVYEANFGSWQGRANAFTPIQYIGAQYQNAQPINNTCVNGFDTAAFILGLAESQTNGVVGQFARRNKIPYPPNEDDCRLTPPQAFCMHIGPTRSRNMSILTLDSNRKRTCYWWTAVNFGRLENPLPPLLQKVRGLDFIVVNDAGGSELSTGWANGTTFHNSADMAKTFGLPFPTIPSVNTMLNLNHTLFPVFYGCYETDVPLMLYAADAPYTEYSNITALGTDYDNSQISLLWNNTLALYSQDSNQISANWTTCIACAAIQRSLERLGKETPDACKQCFDKYCWNGEVDNSEPGFLSPSLILDPSESWAEWNVSFYG</sequence>
<dbReference type="AlphaFoldDB" id="A0A6A4GQS0"/>
<evidence type="ECO:0000256" key="3">
    <source>
        <dbReference type="ARBA" id="ARBA00022729"/>
    </source>
</evidence>
<dbReference type="Gene3D" id="3.40.1090.10">
    <property type="entry name" value="Cytosolic phospholipase A2 catalytic domain"/>
    <property type="match status" value="1"/>
</dbReference>
<reference evidence="11" key="1">
    <citation type="journal article" date="2019" name="Environ. Microbiol.">
        <title>Fungal ecological strategies reflected in gene transcription - a case study of two litter decomposers.</title>
        <authorList>
            <person name="Barbi F."/>
            <person name="Kohler A."/>
            <person name="Barry K."/>
            <person name="Baskaran P."/>
            <person name="Daum C."/>
            <person name="Fauchery L."/>
            <person name="Ihrmark K."/>
            <person name="Kuo A."/>
            <person name="LaButti K."/>
            <person name="Lipzen A."/>
            <person name="Morin E."/>
            <person name="Grigoriev I.V."/>
            <person name="Henrissat B."/>
            <person name="Lindahl B."/>
            <person name="Martin F."/>
        </authorList>
    </citation>
    <scope>NUCLEOTIDE SEQUENCE</scope>
    <source>
        <strain evidence="11">JB14</strain>
    </source>
</reference>
<dbReference type="SMART" id="SM00022">
    <property type="entry name" value="PLAc"/>
    <property type="match status" value="1"/>
</dbReference>
<protein>
    <recommendedName>
        <fullName evidence="2 9">Lysophospholipase</fullName>
        <ecNumber evidence="2 9">3.1.1.5</ecNumber>
    </recommendedName>
</protein>
<dbReference type="EMBL" id="ML769788">
    <property type="protein sequence ID" value="KAE9387640.1"/>
    <property type="molecule type" value="Genomic_DNA"/>
</dbReference>
<evidence type="ECO:0000256" key="5">
    <source>
        <dbReference type="ARBA" id="ARBA00022963"/>
    </source>
</evidence>
<dbReference type="GO" id="GO:0004623">
    <property type="term" value="F:phospholipase A2 activity"/>
    <property type="evidence" value="ECO:0007669"/>
    <property type="project" value="TreeGrafter"/>
</dbReference>
<keyword evidence="3" id="KW-0732">Signal</keyword>
<dbReference type="Proteomes" id="UP000799118">
    <property type="component" value="Unassembled WGS sequence"/>
</dbReference>
<keyword evidence="7" id="KW-0325">Glycoprotein</keyword>
<dbReference type="PANTHER" id="PTHR10728">
    <property type="entry name" value="CYTOSOLIC PHOSPHOLIPASE A2"/>
    <property type="match status" value="1"/>
</dbReference>
<evidence type="ECO:0000256" key="8">
    <source>
        <dbReference type="PROSITE-ProRule" id="PRU00555"/>
    </source>
</evidence>
<dbReference type="SUPFAM" id="SSF52151">
    <property type="entry name" value="FabD/lysophospholipase-like"/>
    <property type="match status" value="1"/>
</dbReference>
<gene>
    <name evidence="11" type="ORF">BT96DRAFT_1004923</name>
</gene>
<comment type="catalytic activity">
    <reaction evidence="9">
        <text>a 1-acyl-sn-glycero-3-phosphocholine + H2O = sn-glycerol 3-phosphocholine + a fatty acid + H(+)</text>
        <dbReference type="Rhea" id="RHEA:15177"/>
        <dbReference type="ChEBI" id="CHEBI:15377"/>
        <dbReference type="ChEBI" id="CHEBI:15378"/>
        <dbReference type="ChEBI" id="CHEBI:16870"/>
        <dbReference type="ChEBI" id="CHEBI:28868"/>
        <dbReference type="ChEBI" id="CHEBI:58168"/>
        <dbReference type="EC" id="3.1.1.5"/>
    </reaction>
</comment>
<dbReference type="PROSITE" id="PS51210">
    <property type="entry name" value="PLA2C"/>
    <property type="match status" value="1"/>
</dbReference>
<dbReference type="GO" id="GO:0004622">
    <property type="term" value="F:phosphatidylcholine lysophospholipase activity"/>
    <property type="evidence" value="ECO:0007669"/>
    <property type="project" value="UniProtKB-EC"/>
</dbReference>
<keyword evidence="6 8" id="KW-0443">Lipid metabolism</keyword>
<keyword evidence="12" id="KW-1185">Reference proteome</keyword>
<organism evidence="11 12">
    <name type="scientific">Gymnopus androsaceus JB14</name>
    <dbReference type="NCBI Taxonomy" id="1447944"/>
    <lineage>
        <taxon>Eukaryota</taxon>
        <taxon>Fungi</taxon>
        <taxon>Dikarya</taxon>
        <taxon>Basidiomycota</taxon>
        <taxon>Agaricomycotina</taxon>
        <taxon>Agaricomycetes</taxon>
        <taxon>Agaricomycetidae</taxon>
        <taxon>Agaricales</taxon>
        <taxon>Marasmiineae</taxon>
        <taxon>Omphalotaceae</taxon>
        <taxon>Gymnopus</taxon>
    </lineage>
</organism>
<evidence type="ECO:0000256" key="2">
    <source>
        <dbReference type="ARBA" id="ARBA00013274"/>
    </source>
</evidence>
<evidence type="ECO:0000313" key="11">
    <source>
        <dbReference type="EMBL" id="KAE9387640.1"/>
    </source>
</evidence>
<evidence type="ECO:0000256" key="7">
    <source>
        <dbReference type="ARBA" id="ARBA00023180"/>
    </source>
</evidence>
<evidence type="ECO:0000256" key="6">
    <source>
        <dbReference type="ARBA" id="ARBA00023098"/>
    </source>
</evidence>
<dbReference type="OrthoDB" id="4084751at2759"/>
<proteinExistence type="inferred from homology"/>
<evidence type="ECO:0000313" key="12">
    <source>
        <dbReference type="Proteomes" id="UP000799118"/>
    </source>
</evidence>
<feature type="domain" description="PLA2c" evidence="10">
    <location>
        <begin position="63"/>
        <end position="594"/>
    </location>
</feature>
<evidence type="ECO:0000256" key="1">
    <source>
        <dbReference type="ARBA" id="ARBA00008780"/>
    </source>
</evidence>
<dbReference type="PANTHER" id="PTHR10728:SF33">
    <property type="entry name" value="LYSOPHOSPHOLIPASE 1-RELATED"/>
    <property type="match status" value="1"/>
</dbReference>
<keyword evidence="4 8" id="KW-0378">Hydrolase</keyword>
<keyword evidence="5 8" id="KW-0442">Lipid degradation</keyword>
<evidence type="ECO:0000259" key="10">
    <source>
        <dbReference type="PROSITE" id="PS51210"/>
    </source>
</evidence>